<reference evidence="1" key="2">
    <citation type="submission" date="2014-07" db="EMBL/GenBank/DDBJ databases">
        <title>Initial genome analysis of the psychrotolerant acidophile Acidithiobacillus ferrivorans CF27: insights into iron and sulfur oxidation pathways and into biofilm formation.</title>
        <authorList>
            <person name="Talla E."/>
            <person name="Hedrich S."/>
            <person name="Mangenot S."/>
            <person name="Ji B."/>
            <person name="Johnson D.B."/>
            <person name="Barbe V."/>
            <person name="Bonnefoy V."/>
        </authorList>
    </citation>
    <scope>NUCLEOTIDE SEQUENCE [LARGE SCALE GENOMIC DNA]</scope>
    <source>
        <strain evidence="1">CF27</strain>
    </source>
</reference>
<name>A0A060UWZ4_9PROT</name>
<sequence length="130" mass="14545">MSNALVITPLRNAVASLSTALAQPKNEFIRDAVIQRFEYTYELAWKMLRRQMVEDLGAESVTPLSRQDLFRLAAERGLIADPLPWFAYHKARNITSHTYNEAVAEEVYQAAQSFLGDAEGLLRALGTSDA</sequence>
<dbReference type="Proteomes" id="UP000193925">
    <property type="component" value="Chromosome AFERRI"/>
</dbReference>
<gene>
    <name evidence="2" type="ORF">AFERRI_50835</name>
    <name evidence="1" type="ORF">AFERRI_530168</name>
</gene>
<dbReference type="NCBIfam" id="TIGR01987">
    <property type="entry name" value="HI0074"/>
    <property type="match status" value="1"/>
</dbReference>
<dbReference type="Gene3D" id="1.20.120.330">
    <property type="entry name" value="Nucleotidyltransferases domain 2"/>
    <property type="match status" value="1"/>
</dbReference>
<accession>A0A060UWZ4</accession>
<keyword evidence="3" id="KW-1185">Reference proteome</keyword>
<dbReference type="EMBL" id="LT841305">
    <property type="protein sequence ID" value="SMH67633.1"/>
    <property type="molecule type" value="Genomic_DNA"/>
</dbReference>
<evidence type="ECO:0000313" key="1">
    <source>
        <dbReference type="EMBL" id="CDQ11273.1"/>
    </source>
</evidence>
<evidence type="ECO:0000313" key="3">
    <source>
        <dbReference type="Proteomes" id="UP000193925"/>
    </source>
</evidence>
<dbReference type="Pfam" id="PF08780">
    <property type="entry name" value="NTase_sub_bind"/>
    <property type="match status" value="1"/>
</dbReference>
<dbReference type="EMBL" id="CCCS020000049">
    <property type="protein sequence ID" value="CDQ11273.1"/>
    <property type="molecule type" value="Genomic_DNA"/>
</dbReference>
<evidence type="ECO:0008006" key="4">
    <source>
        <dbReference type="Google" id="ProtNLM"/>
    </source>
</evidence>
<reference evidence="1" key="1">
    <citation type="submission" date="2014-03" db="EMBL/GenBank/DDBJ databases">
        <authorList>
            <person name="Genoscope - CEA"/>
        </authorList>
    </citation>
    <scope>NUCLEOTIDE SEQUENCE [LARGE SCALE GENOMIC DNA]</scope>
    <source>
        <strain evidence="1">CF27</strain>
    </source>
</reference>
<organism evidence="1">
    <name type="scientific">Acidithiobacillus ferrivorans</name>
    <dbReference type="NCBI Taxonomy" id="160808"/>
    <lineage>
        <taxon>Bacteria</taxon>
        <taxon>Pseudomonadati</taxon>
        <taxon>Pseudomonadota</taxon>
        <taxon>Acidithiobacillia</taxon>
        <taxon>Acidithiobacillales</taxon>
        <taxon>Acidithiobacillaceae</taxon>
        <taxon>Acidithiobacillus</taxon>
    </lineage>
</organism>
<evidence type="ECO:0000313" key="2">
    <source>
        <dbReference type="EMBL" id="SMH67633.1"/>
    </source>
</evidence>
<protein>
    <recommendedName>
        <fullName evidence="4">Nucleotidyltransferase</fullName>
    </recommendedName>
</protein>
<dbReference type="AlphaFoldDB" id="A0A060UWZ4"/>
<proteinExistence type="predicted"/>
<dbReference type="SUPFAM" id="SSF81593">
    <property type="entry name" value="Nucleotidyltransferase substrate binding subunit/domain"/>
    <property type="match status" value="1"/>
</dbReference>
<dbReference type="RefSeq" id="WP_035194215.1">
    <property type="nucleotide sequence ID" value="NZ_CCCS020000049.1"/>
</dbReference>
<reference evidence="2 3" key="3">
    <citation type="submission" date="2017-03" db="EMBL/GenBank/DDBJ databases">
        <authorList>
            <person name="Regsiter A."/>
            <person name="William W."/>
        </authorList>
    </citation>
    <scope>NUCLEOTIDE SEQUENCE [LARGE SCALE GENOMIC DNA]</scope>
    <source>
        <strain evidence="2">PRJEB5721</strain>
    </source>
</reference>
<dbReference type="InterPro" id="IPR010235">
    <property type="entry name" value="HepT"/>
</dbReference>